<proteinExistence type="predicted"/>
<accession>A0AAV5TAL7</accession>
<keyword evidence="3" id="KW-1185">Reference proteome</keyword>
<feature type="transmembrane region" description="Helical" evidence="1">
    <location>
        <begin position="38"/>
        <end position="58"/>
    </location>
</feature>
<evidence type="ECO:0000313" key="3">
    <source>
        <dbReference type="Proteomes" id="UP001432027"/>
    </source>
</evidence>
<evidence type="ECO:0008006" key="4">
    <source>
        <dbReference type="Google" id="ProtNLM"/>
    </source>
</evidence>
<dbReference type="InterPro" id="IPR052860">
    <property type="entry name" value="NRL-GPCR1"/>
</dbReference>
<gene>
    <name evidence="2" type="ORF">PENTCL1PPCAC_14766</name>
</gene>
<feature type="transmembrane region" description="Helical" evidence="1">
    <location>
        <begin position="6"/>
        <end position="26"/>
    </location>
</feature>
<evidence type="ECO:0000256" key="1">
    <source>
        <dbReference type="SAM" id="Phobius"/>
    </source>
</evidence>
<sequence length="126" mass="14335">VMLPLKTISAVVCCIAFVPCLVVIVLNKSTHANCRTLLVVSALSQQVMLISQVLMFTYDIRIDNWMPATEMDEYWFCMVHECCYFITTFVAILIVLERLIATVKAESYESRPVNKKLLIFLLLIGV</sequence>
<dbReference type="PANTHER" id="PTHR47521">
    <property type="entry name" value="SERPENTINE RECEPTOR, CLASS E (EPSILON)-RELATED"/>
    <property type="match status" value="1"/>
</dbReference>
<name>A0AAV5TAL7_9BILA</name>
<evidence type="ECO:0000313" key="2">
    <source>
        <dbReference type="EMBL" id="GMS92591.1"/>
    </source>
</evidence>
<feature type="transmembrane region" description="Helical" evidence="1">
    <location>
        <begin position="78"/>
        <end position="96"/>
    </location>
</feature>
<dbReference type="Proteomes" id="UP001432027">
    <property type="component" value="Unassembled WGS sequence"/>
</dbReference>
<keyword evidence="1" id="KW-1133">Transmembrane helix</keyword>
<comment type="caution">
    <text evidence="2">The sequence shown here is derived from an EMBL/GenBank/DDBJ whole genome shotgun (WGS) entry which is preliminary data.</text>
</comment>
<reference evidence="2" key="1">
    <citation type="submission" date="2023-10" db="EMBL/GenBank/DDBJ databases">
        <title>Genome assembly of Pristionchus species.</title>
        <authorList>
            <person name="Yoshida K."/>
            <person name="Sommer R.J."/>
        </authorList>
    </citation>
    <scope>NUCLEOTIDE SEQUENCE</scope>
    <source>
        <strain evidence="2">RS0144</strain>
    </source>
</reference>
<feature type="non-terminal residue" evidence="2">
    <location>
        <position position="126"/>
    </location>
</feature>
<organism evidence="2 3">
    <name type="scientific">Pristionchus entomophagus</name>
    <dbReference type="NCBI Taxonomy" id="358040"/>
    <lineage>
        <taxon>Eukaryota</taxon>
        <taxon>Metazoa</taxon>
        <taxon>Ecdysozoa</taxon>
        <taxon>Nematoda</taxon>
        <taxon>Chromadorea</taxon>
        <taxon>Rhabditida</taxon>
        <taxon>Rhabditina</taxon>
        <taxon>Diplogasteromorpha</taxon>
        <taxon>Diplogasteroidea</taxon>
        <taxon>Neodiplogasteridae</taxon>
        <taxon>Pristionchus</taxon>
    </lineage>
</organism>
<keyword evidence="1" id="KW-0812">Transmembrane</keyword>
<protein>
    <recommendedName>
        <fullName evidence="4">G protein-coupled receptor</fullName>
    </recommendedName>
</protein>
<feature type="non-terminal residue" evidence="2">
    <location>
        <position position="1"/>
    </location>
</feature>
<dbReference type="PANTHER" id="PTHR47521:SF18">
    <property type="entry name" value="G PROTEIN-COUPLED RECEPTOR-RELATED"/>
    <property type="match status" value="1"/>
</dbReference>
<keyword evidence="1" id="KW-0472">Membrane</keyword>
<dbReference type="EMBL" id="BTSX01000004">
    <property type="protein sequence ID" value="GMS92591.1"/>
    <property type="molecule type" value="Genomic_DNA"/>
</dbReference>
<dbReference type="AlphaFoldDB" id="A0AAV5TAL7"/>